<keyword evidence="3" id="KW-1185">Reference proteome</keyword>
<gene>
    <name evidence="2" type="ORF">GCM10007391_03860</name>
</gene>
<keyword evidence="1" id="KW-0812">Transmembrane</keyword>
<evidence type="ECO:0000313" key="2">
    <source>
        <dbReference type="EMBL" id="GGW74923.1"/>
    </source>
</evidence>
<sequence length="123" mass="13780">MNTLTIAELLELIRVNEEAMVTQFETWLTITFATIVAMFAGSNLLTRLMRWLVTLLYLLASLSVMALSIYFAESNAQLTQQLESRGVTVVAPVFAASVFFVLFIAGVLTTVYFIHMKPERQPA</sequence>
<protein>
    <submittedName>
        <fullName evidence="2">Uncharacterized protein</fullName>
    </submittedName>
</protein>
<dbReference type="AlphaFoldDB" id="A0A918JE39"/>
<name>A0A918JE39_9ALTE</name>
<reference evidence="2" key="1">
    <citation type="journal article" date="2014" name="Int. J. Syst. Evol. Microbiol.">
        <title>Complete genome sequence of Corynebacterium casei LMG S-19264T (=DSM 44701T), isolated from a smear-ripened cheese.</title>
        <authorList>
            <consortium name="US DOE Joint Genome Institute (JGI-PGF)"/>
            <person name="Walter F."/>
            <person name="Albersmeier A."/>
            <person name="Kalinowski J."/>
            <person name="Ruckert C."/>
        </authorList>
    </citation>
    <scope>NUCLEOTIDE SEQUENCE</scope>
    <source>
        <strain evidence="2">KCTC 22164</strain>
    </source>
</reference>
<keyword evidence="1" id="KW-1133">Transmembrane helix</keyword>
<reference evidence="2" key="2">
    <citation type="submission" date="2020-09" db="EMBL/GenBank/DDBJ databases">
        <authorList>
            <person name="Sun Q."/>
            <person name="Kim S."/>
        </authorList>
    </citation>
    <scope>NUCLEOTIDE SEQUENCE</scope>
    <source>
        <strain evidence="2">KCTC 22164</strain>
    </source>
</reference>
<proteinExistence type="predicted"/>
<dbReference type="Proteomes" id="UP000631300">
    <property type="component" value="Unassembled WGS sequence"/>
</dbReference>
<evidence type="ECO:0000313" key="3">
    <source>
        <dbReference type="Proteomes" id="UP000631300"/>
    </source>
</evidence>
<organism evidence="2 3">
    <name type="scientific">Alteromonas halophila</name>
    <dbReference type="NCBI Taxonomy" id="516698"/>
    <lineage>
        <taxon>Bacteria</taxon>
        <taxon>Pseudomonadati</taxon>
        <taxon>Pseudomonadota</taxon>
        <taxon>Gammaproteobacteria</taxon>
        <taxon>Alteromonadales</taxon>
        <taxon>Alteromonadaceae</taxon>
        <taxon>Alteromonas/Salinimonas group</taxon>
        <taxon>Alteromonas</taxon>
    </lineage>
</organism>
<feature type="transmembrane region" description="Helical" evidence="1">
    <location>
        <begin position="52"/>
        <end position="72"/>
    </location>
</feature>
<keyword evidence="1" id="KW-0472">Membrane</keyword>
<evidence type="ECO:0000256" key="1">
    <source>
        <dbReference type="SAM" id="Phobius"/>
    </source>
</evidence>
<comment type="caution">
    <text evidence="2">The sequence shown here is derived from an EMBL/GenBank/DDBJ whole genome shotgun (WGS) entry which is preliminary data.</text>
</comment>
<accession>A0A918JE39</accession>
<feature type="transmembrane region" description="Helical" evidence="1">
    <location>
        <begin position="26"/>
        <end position="45"/>
    </location>
</feature>
<dbReference type="RefSeq" id="WP_189403396.1">
    <property type="nucleotide sequence ID" value="NZ_BMXP01000001.1"/>
</dbReference>
<feature type="transmembrane region" description="Helical" evidence="1">
    <location>
        <begin position="92"/>
        <end position="114"/>
    </location>
</feature>
<dbReference type="EMBL" id="BMXP01000001">
    <property type="protein sequence ID" value="GGW74923.1"/>
    <property type="molecule type" value="Genomic_DNA"/>
</dbReference>